<dbReference type="SUPFAM" id="SSF51735">
    <property type="entry name" value="NAD(P)-binding Rossmann-fold domains"/>
    <property type="match status" value="1"/>
</dbReference>
<evidence type="ECO:0000313" key="2">
    <source>
        <dbReference type="RefSeq" id="XP_030059507.1"/>
    </source>
</evidence>
<organism evidence="1 2">
    <name type="scientific">Microcaecilia unicolor</name>
    <dbReference type="NCBI Taxonomy" id="1415580"/>
    <lineage>
        <taxon>Eukaryota</taxon>
        <taxon>Metazoa</taxon>
        <taxon>Chordata</taxon>
        <taxon>Craniata</taxon>
        <taxon>Vertebrata</taxon>
        <taxon>Euteleostomi</taxon>
        <taxon>Amphibia</taxon>
        <taxon>Gymnophiona</taxon>
        <taxon>Siphonopidae</taxon>
        <taxon>Microcaecilia</taxon>
    </lineage>
</organism>
<dbReference type="GO" id="GO:0016491">
    <property type="term" value="F:oxidoreductase activity"/>
    <property type="evidence" value="ECO:0007669"/>
    <property type="project" value="TreeGrafter"/>
</dbReference>
<dbReference type="InterPro" id="IPR036291">
    <property type="entry name" value="NAD(P)-bd_dom_sf"/>
</dbReference>
<dbReference type="GeneID" id="115470455"/>
<sequence>MTGPVPRTVLITGCNRGIGLELVKQLLAKPNPPDLLFATCRSPGTPQCQELTNLAAKHPNLSVISLEATDPGSVAEAKKEVEKQLKGRGLNVLINNAGIMPESTLESVDEKDLLNVYTVNVVGPVLVTKAFLPLLKKAAQVNPQAPMNWTRAVLINMSTIGSSIAKVSENFSWMQVVSYRCSKAALNMLTCCQSLGYKKDSILCTAIHPGWVQTDLGGSEAPLSVEESVKGILKVLCNLTEKQNGILLDWEGNTIPW</sequence>
<dbReference type="InterPro" id="IPR002347">
    <property type="entry name" value="SDR_fam"/>
</dbReference>
<dbReference type="Gene3D" id="3.40.50.720">
    <property type="entry name" value="NAD(P)-binding Rossmann-like Domain"/>
    <property type="match status" value="1"/>
</dbReference>
<proteinExistence type="predicted"/>
<dbReference type="Pfam" id="PF00106">
    <property type="entry name" value="adh_short"/>
    <property type="match status" value="1"/>
</dbReference>
<protein>
    <submittedName>
        <fullName evidence="2">Uncharacterized protein LOC115470455</fullName>
    </submittedName>
</protein>
<dbReference type="InParanoid" id="A0A6P7XVP3"/>
<dbReference type="Proteomes" id="UP000515156">
    <property type="component" value="Chromosome 5"/>
</dbReference>
<dbReference type="PANTHER" id="PTHR43544">
    <property type="entry name" value="SHORT-CHAIN DEHYDROGENASE/REDUCTASE"/>
    <property type="match status" value="1"/>
</dbReference>
<dbReference type="OrthoDB" id="7289984at2759"/>
<gene>
    <name evidence="2" type="primary">LOC115470455</name>
</gene>
<dbReference type="AlphaFoldDB" id="A0A6P7XVP3"/>
<dbReference type="KEGG" id="muo:115470455"/>
<accession>A0A6P7XVP3</accession>
<dbReference type="CDD" id="cd05325">
    <property type="entry name" value="carb_red_sniffer_like_SDR_c"/>
    <property type="match status" value="1"/>
</dbReference>
<reference evidence="2" key="1">
    <citation type="submission" date="2025-08" db="UniProtKB">
        <authorList>
            <consortium name="RefSeq"/>
        </authorList>
    </citation>
    <scope>IDENTIFICATION</scope>
</reference>
<dbReference type="InterPro" id="IPR051468">
    <property type="entry name" value="Fungal_SecMetab_SDRs"/>
</dbReference>
<dbReference type="GO" id="GO:0005737">
    <property type="term" value="C:cytoplasm"/>
    <property type="evidence" value="ECO:0007669"/>
    <property type="project" value="TreeGrafter"/>
</dbReference>
<dbReference type="RefSeq" id="XP_030059507.1">
    <property type="nucleotide sequence ID" value="XM_030203647.1"/>
</dbReference>
<name>A0A6P7XVP3_9AMPH</name>
<evidence type="ECO:0000313" key="1">
    <source>
        <dbReference type="Proteomes" id="UP000515156"/>
    </source>
</evidence>
<dbReference type="PRINTS" id="PR00081">
    <property type="entry name" value="GDHRDH"/>
</dbReference>
<keyword evidence="1" id="KW-1185">Reference proteome</keyword>
<dbReference type="PANTHER" id="PTHR43544:SF33">
    <property type="entry name" value="C-FACTOR"/>
    <property type="match status" value="1"/>
</dbReference>